<dbReference type="RefSeq" id="WP_345649004.1">
    <property type="nucleotide sequence ID" value="NZ_BAABEP010000028.1"/>
</dbReference>
<keyword evidence="3" id="KW-0560">Oxidoreductase</keyword>
<organism evidence="7 8">
    <name type="scientific">Streptomyces tremellae</name>
    <dbReference type="NCBI Taxonomy" id="1124239"/>
    <lineage>
        <taxon>Bacteria</taxon>
        <taxon>Bacillati</taxon>
        <taxon>Actinomycetota</taxon>
        <taxon>Actinomycetes</taxon>
        <taxon>Kitasatosporales</taxon>
        <taxon>Streptomycetaceae</taxon>
        <taxon>Streptomyces</taxon>
    </lineage>
</organism>
<keyword evidence="2" id="KW-0288">FMN</keyword>
<evidence type="ECO:0000256" key="1">
    <source>
        <dbReference type="ARBA" id="ARBA00022630"/>
    </source>
</evidence>
<dbReference type="InterPro" id="IPR011251">
    <property type="entry name" value="Luciferase-like_dom"/>
</dbReference>
<evidence type="ECO:0000259" key="6">
    <source>
        <dbReference type="Pfam" id="PF00296"/>
    </source>
</evidence>
<dbReference type="Gene3D" id="3.20.20.30">
    <property type="entry name" value="Luciferase-like domain"/>
    <property type="match status" value="1"/>
</dbReference>
<evidence type="ECO:0000256" key="3">
    <source>
        <dbReference type="ARBA" id="ARBA00023002"/>
    </source>
</evidence>
<comment type="caution">
    <text evidence="7">The sequence shown here is derived from an EMBL/GenBank/DDBJ whole genome shotgun (WGS) entry which is preliminary data.</text>
</comment>
<evidence type="ECO:0000313" key="7">
    <source>
        <dbReference type="EMBL" id="GAA3738296.1"/>
    </source>
</evidence>
<dbReference type="InterPro" id="IPR051260">
    <property type="entry name" value="Diverse_substr_monoxygenases"/>
</dbReference>
<reference evidence="8" key="1">
    <citation type="journal article" date="2019" name="Int. J. Syst. Evol. Microbiol.">
        <title>The Global Catalogue of Microorganisms (GCM) 10K type strain sequencing project: providing services to taxonomists for standard genome sequencing and annotation.</title>
        <authorList>
            <consortium name="The Broad Institute Genomics Platform"/>
            <consortium name="The Broad Institute Genome Sequencing Center for Infectious Disease"/>
            <person name="Wu L."/>
            <person name="Ma J."/>
        </authorList>
    </citation>
    <scope>NUCLEOTIDE SEQUENCE [LARGE SCALE GENOMIC DNA]</scope>
    <source>
        <strain evidence="8">JCM 30846</strain>
    </source>
</reference>
<evidence type="ECO:0000256" key="4">
    <source>
        <dbReference type="ARBA" id="ARBA00023033"/>
    </source>
</evidence>
<dbReference type="SUPFAM" id="SSF51679">
    <property type="entry name" value="Bacterial luciferase-like"/>
    <property type="match status" value="1"/>
</dbReference>
<dbReference type="PIRSF" id="PIRSF000337">
    <property type="entry name" value="NTA_MOA"/>
    <property type="match status" value="1"/>
</dbReference>
<dbReference type="PANTHER" id="PTHR30011">
    <property type="entry name" value="ALKANESULFONATE MONOOXYGENASE-RELATED"/>
    <property type="match status" value="1"/>
</dbReference>
<evidence type="ECO:0000256" key="2">
    <source>
        <dbReference type="ARBA" id="ARBA00022643"/>
    </source>
</evidence>
<feature type="domain" description="Luciferase-like" evidence="6">
    <location>
        <begin position="33"/>
        <end position="294"/>
    </location>
</feature>
<gene>
    <name evidence="7" type="ORF">GCM10023082_39400</name>
</gene>
<dbReference type="Pfam" id="PF00296">
    <property type="entry name" value="Bac_luciferase"/>
    <property type="match status" value="1"/>
</dbReference>
<dbReference type="PANTHER" id="PTHR30011:SF16">
    <property type="entry name" value="C2H2 FINGER DOMAIN TRANSCRIPTION FACTOR (EUROFUNG)-RELATED"/>
    <property type="match status" value="1"/>
</dbReference>
<dbReference type="NCBIfam" id="TIGR03860">
    <property type="entry name" value="FMN_nitrolo"/>
    <property type="match status" value="1"/>
</dbReference>
<evidence type="ECO:0000256" key="5">
    <source>
        <dbReference type="ARBA" id="ARBA00033748"/>
    </source>
</evidence>
<keyword evidence="8" id="KW-1185">Reference proteome</keyword>
<dbReference type="InterPro" id="IPR036661">
    <property type="entry name" value="Luciferase-like_sf"/>
</dbReference>
<proteinExistence type="inferred from homology"/>
<dbReference type="EMBL" id="BAABEP010000028">
    <property type="protein sequence ID" value="GAA3738296.1"/>
    <property type="molecule type" value="Genomic_DNA"/>
</dbReference>
<keyword evidence="4" id="KW-0503">Monooxygenase</keyword>
<evidence type="ECO:0000313" key="8">
    <source>
        <dbReference type="Proteomes" id="UP001499884"/>
    </source>
</evidence>
<name>A0ABP7FG85_9ACTN</name>
<dbReference type="CDD" id="cd01095">
    <property type="entry name" value="Nitrilotriacetate_monoxgenase"/>
    <property type="match status" value="1"/>
</dbReference>
<sequence length="453" mass="50354">MSDTDRQLHLGWSIWPTGFHAAGWRLPEAEVNGTYNPRFLQRMARTAERGKLDFYFIGDRVVGLPEWQHERPNQVTRPEALTVAANVAAVTEHIGIVATVNTTYSDPYSLARSMAMLDHLSEGRAGWNIVTGLDEQAAKNFSRDKHWDNERRYDWADEFVEVASRLWDSWEDDAFVADKASGRFVDEAKIHRVDHKGEFFSVAGPLNIGRPPQGRVPLVHAGSSERSREFGAKYADIRFTMASDLDVAQRQYADLKGRLARYGRPRDAQKILPGLAVYVAETPAAAHAKYREIQDLATLAPDAAPLSGALGEDVSGRPLDVPLGELLDLASVPEAGQRIVARARLAYGEEDITLLDLVRYTRLGGGHREVVGDAKGVADFMEQWLLDGAADGFVLFPPYLPGTLEQFTDLVVPELQRRGLHRKEYTTRTFREFFGLPRPLSSFAAPAGSEALA</sequence>
<comment type="similarity">
    <text evidence="5">Belongs to the NtaA/SnaA/DszA monooxygenase family.</text>
</comment>
<dbReference type="Proteomes" id="UP001499884">
    <property type="component" value="Unassembled WGS sequence"/>
</dbReference>
<keyword evidence="1" id="KW-0285">Flavoprotein</keyword>
<protein>
    <submittedName>
        <fullName evidence="7">LLM class flavin-dependent oxidoreductase</fullName>
    </submittedName>
</protein>
<accession>A0ABP7FG85</accession>
<dbReference type="InterPro" id="IPR016215">
    <property type="entry name" value="NTA_MOA"/>
</dbReference>